<proteinExistence type="predicted"/>
<reference evidence="1 2" key="1">
    <citation type="submission" date="2015-05" db="EMBL/GenBank/DDBJ databases">
        <title>Genome sequencing and analysis of members of genus Stenotrophomonas.</title>
        <authorList>
            <person name="Patil P.P."/>
            <person name="Midha S."/>
            <person name="Patil P.B."/>
        </authorList>
    </citation>
    <scope>NUCLEOTIDE SEQUENCE [LARGE SCALE GENOMIC DNA]</scope>
    <source>
        <strain evidence="1 2">DSM 18929</strain>
    </source>
</reference>
<dbReference type="AlphaFoldDB" id="A0A0R0C4U9"/>
<dbReference type="EMBL" id="LDJI01000012">
    <property type="protein sequence ID" value="KRG64797.1"/>
    <property type="molecule type" value="Genomic_DNA"/>
</dbReference>
<protein>
    <submittedName>
        <fullName evidence="1">Uncharacterized protein</fullName>
    </submittedName>
</protein>
<keyword evidence="2" id="KW-1185">Reference proteome</keyword>
<evidence type="ECO:0000313" key="1">
    <source>
        <dbReference type="EMBL" id="KRG64797.1"/>
    </source>
</evidence>
<comment type="caution">
    <text evidence="1">The sequence shown here is derived from an EMBL/GenBank/DDBJ whole genome shotgun (WGS) entry which is preliminary data.</text>
</comment>
<dbReference type="Proteomes" id="UP000050864">
    <property type="component" value="Unassembled WGS sequence"/>
</dbReference>
<gene>
    <name evidence="1" type="ORF">ABB26_07195</name>
</gene>
<sequence>MSTMLNKDVLAAALNGMGDAQEAREAIERLQAQDLVKIDQSILSSLSHAWKKAGFVTTGVLLAAPDEYEDIPESFYALRIGVLADESRIEVKGSLEALKTCEIRLPSASGGG</sequence>
<evidence type="ECO:0000313" key="2">
    <source>
        <dbReference type="Proteomes" id="UP000050864"/>
    </source>
</evidence>
<dbReference type="STRING" id="405444.ABB26_07195"/>
<organism evidence="1 2">
    <name type="scientific">Stenotrophomonas humi</name>
    <dbReference type="NCBI Taxonomy" id="405444"/>
    <lineage>
        <taxon>Bacteria</taxon>
        <taxon>Pseudomonadati</taxon>
        <taxon>Pseudomonadota</taxon>
        <taxon>Gammaproteobacteria</taxon>
        <taxon>Lysobacterales</taxon>
        <taxon>Lysobacteraceae</taxon>
        <taxon>Stenotrophomonas</taxon>
    </lineage>
</organism>
<name>A0A0R0C4U9_9GAMM</name>
<accession>A0A0R0C4U9</accession>
<dbReference type="PATRIC" id="fig|405444.3.peg.447"/>